<dbReference type="SUPFAM" id="SSF51556">
    <property type="entry name" value="Metallo-dependent hydrolases"/>
    <property type="match status" value="1"/>
</dbReference>
<reference evidence="2" key="1">
    <citation type="submission" date="2016-10" db="EMBL/GenBank/DDBJ databases">
        <title>Sequence of Gallionella enrichment culture.</title>
        <authorList>
            <person name="Poehlein A."/>
            <person name="Muehling M."/>
            <person name="Daniel R."/>
        </authorList>
    </citation>
    <scope>NUCLEOTIDE SEQUENCE</scope>
</reference>
<dbReference type="Pfam" id="PF04909">
    <property type="entry name" value="Amidohydro_2"/>
    <property type="match status" value="1"/>
</dbReference>
<dbReference type="AlphaFoldDB" id="A0A1J5SM98"/>
<comment type="caution">
    <text evidence="2">The sequence shown here is derived from an EMBL/GenBank/DDBJ whole genome shotgun (WGS) entry which is preliminary data.</text>
</comment>
<name>A0A1J5SM98_9ZZZZ</name>
<sequence length="348" mass="37931">MNSPDLPPSPNPVIDMHCHAAGIGAGASGCRVHPRLARNLRFGFYLRAFGVSRRDLADCGDCLVLDRIAEGVAASGSVNQAVVLALDGVVDSRGRTDFDRTEVLVPDDFVADGAARHPQLLFGASINPLRADALERLARAHSRGAVLVKWLPAIQEFDPADRRILPFLRRLAELGLPLLTHTGTEHSFTRARDEFSDPERLRPALREGVTVIAAHAASSGRYAGEPGLSRLARLAREFPTLYADISALTLVNRIGRLPSVLASRELEGRLLFGTDYPLVAMRPLVSPWPVAPRLGFRAAQAIARIPNPWDRDVALKQALGADRALFERAAQVLRLTQTLRLRPAVCVR</sequence>
<dbReference type="InterPro" id="IPR006680">
    <property type="entry name" value="Amidohydro-rel"/>
</dbReference>
<dbReference type="EMBL" id="MLJW01000052">
    <property type="protein sequence ID" value="OIR05144.1"/>
    <property type="molecule type" value="Genomic_DNA"/>
</dbReference>
<gene>
    <name evidence="2" type="ORF">GALL_127020</name>
</gene>
<dbReference type="GO" id="GO:0016787">
    <property type="term" value="F:hydrolase activity"/>
    <property type="evidence" value="ECO:0007669"/>
    <property type="project" value="UniProtKB-KW"/>
</dbReference>
<organism evidence="2">
    <name type="scientific">mine drainage metagenome</name>
    <dbReference type="NCBI Taxonomy" id="410659"/>
    <lineage>
        <taxon>unclassified sequences</taxon>
        <taxon>metagenomes</taxon>
        <taxon>ecological metagenomes</taxon>
    </lineage>
</organism>
<keyword evidence="2" id="KW-0378">Hydrolase</keyword>
<accession>A0A1J5SM98</accession>
<protein>
    <submittedName>
        <fullName evidence="2">Amidohydrolase</fullName>
    </submittedName>
</protein>
<dbReference type="CDD" id="cd01292">
    <property type="entry name" value="metallo-dependent_hydrolases"/>
    <property type="match status" value="1"/>
</dbReference>
<dbReference type="InterPro" id="IPR032466">
    <property type="entry name" value="Metal_Hydrolase"/>
</dbReference>
<evidence type="ECO:0000313" key="2">
    <source>
        <dbReference type="EMBL" id="OIR05144.1"/>
    </source>
</evidence>
<feature type="domain" description="Amidohydrolase-related" evidence="1">
    <location>
        <begin position="106"/>
        <end position="281"/>
    </location>
</feature>
<proteinExistence type="predicted"/>
<evidence type="ECO:0000259" key="1">
    <source>
        <dbReference type="Pfam" id="PF04909"/>
    </source>
</evidence>
<dbReference type="Gene3D" id="3.20.20.140">
    <property type="entry name" value="Metal-dependent hydrolases"/>
    <property type="match status" value="1"/>
</dbReference>